<sequence length="340" mass="36524">HASSTTGSAAGLPAADPVVDEAWISPPLEGEELDSLAAWQDEDGRVLVVATAKSSHRLSVFDAASGARLRTFGGPGQGPGQFARPNGIAVFGDLLFVVERDNHRVQVLSLPAFEPLGSFGQEQLRLPYGLWVYEHAPGEVTVLVTDSFMQDFANAVPPPREQLAERVKRFRVAVDEDGVLRARYDGAFGDTGEGALFMVESIAGDPAGGRLLIAEEDRRVGSTLREYALDGRYLGRSLPPLRGEAEGVALWECEGGEGYWIAVEQLRPTRFHVLERDTLRSAGVFTGSRTARTDGIAVFAGPTPRFPGGILFALHDDRAVAAFDLGEVARSLRLSPRCGG</sequence>
<dbReference type="AlphaFoldDB" id="A0A921P0J9"/>
<dbReference type="Gene3D" id="2.120.10.30">
    <property type="entry name" value="TolB, C-terminal domain"/>
    <property type="match status" value="1"/>
</dbReference>
<evidence type="ECO:0000313" key="5">
    <source>
        <dbReference type="Proteomes" id="UP000717981"/>
    </source>
</evidence>
<dbReference type="PANTHER" id="PTHR24104:SF25">
    <property type="entry name" value="PROTEIN LIN-41"/>
    <property type="match status" value="1"/>
</dbReference>
<organism evidence="4 5">
    <name type="scientific">Pseudoxanthomonas taiwanensis</name>
    <dbReference type="NCBI Taxonomy" id="176598"/>
    <lineage>
        <taxon>Bacteria</taxon>
        <taxon>Pseudomonadati</taxon>
        <taxon>Pseudomonadota</taxon>
        <taxon>Gammaproteobacteria</taxon>
        <taxon>Lysobacterales</taxon>
        <taxon>Lysobacteraceae</taxon>
        <taxon>Pseudoxanthomonas</taxon>
    </lineage>
</organism>
<dbReference type="PANTHER" id="PTHR24104">
    <property type="entry name" value="E3 UBIQUITIN-PROTEIN LIGASE NHLRC1-RELATED"/>
    <property type="match status" value="1"/>
</dbReference>
<dbReference type="Pfam" id="PF01436">
    <property type="entry name" value="NHL"/>
    <property type="match status" value="1"/>
</dbReference>
<dbReference type="Proteomes" id="UP000717981">
    <property type="component" value="Unassembled WGS sequence"/>
</dbReference>
<feature type="repeat" description="NHL" evidence="2">
    <location>
        <begin position="69"/>
        <end position="111"/>
    </location>
</feature>
<dbReference type="GO" id="GO:0016158">
    <property type="term" value="F:inositol hexakisphosphate 3-phosphatase activity"/>
    <property type="evidence" value="ECO:0007669"/>
    <property type="project" value="InterPro"/>
</dbReference>
<reference evidence="4" key="1">
    <citation type="submission" date="2017-10" db="EMBL/GenBank/DDBJ databases">
        <title>Whole genome sequencing of members of genus Pseudoxanthomonas.</title>
        <authorList>
            <person name="Kumar S."/>
            <person name="Bansal K."/>
            <person name="Kaur A."/>
            <person name="Patil P."/>
            <person name="Sharma S."/>
            <person name="Patil P.B."/>
        </authorList>
    </citation>
    <scope>NUCLEOTIDE SEQUENCE</scope>
    <source>
        <strain evidence="4">DSM 22914</strain>
    </source>
</reference>
<name>A0A921P0J9_9GAMM</name>
<dbReference type="InterPro" id="IPR003431">
    <property type="entry name" value="B-propeller_Phytase"/>
</dbReference>
<evidence type="ECO:0000313" key="4">
    <source>
        <dbReference type="EMBL" id="KAF1690846.1"/>
    </source>
</evidence>
<dbReference type="OrthoDB" id="5943115at2"/>
<evidence type="ECO:0000259" key="3">
    <source>
        <dbReference type="PROSITE" id="PS51662"/>
    </source>
</evidence>
<dbReference type="PROSITE" id="PS51125">
    <property type="entry name" value="NHL"/>
    <property type="match status" value="1"/>
</dbReference>
<evidence type="ECO:0000256" key="2">
    <source>
        <dbReference type="PROSITE-ProRule" id="PRU00504"/>
    </source>
</evidence>
<dbReference type="SUPFAM" id="SSF50956">
    <property type="entry name" value="Thermostable phytase (3-phytase)"/>
    <property type="match status" value="1"/>
</dbReference>
<dbReference type="PROSITE" id="PS51662">
    <property type="entry name" value="BP_PHYTASE"/>
    <property type="match status" value="1"/>
</dbReference>
<gene>
    <name evidence="4" type="ORF">CR938_01065</name>
</gene>
<accession>A0A921P0J9</accession>
<keyword evidence="1" id="KW-0677">Repeat</keyword>
<dbReference type="GO" id="GO:0008270">
    <property type="term" value="F:zinc ion binding"/>
    <property type="evidence" value="ECO:0007669"/>
    <property type="project" value="UniProtKB-KW"/>
</dbReference>
<dbReference type="InterPro" id="IPR001258">
    <property type="entry name" value="NHL_repeat"/>
</dbReference>
<evidence type="ECO:0000256" key="1">
    <source>
        <dbReference type="ARBA" id="ARBA00022737"/>
    </source>
</evidence>
<keyword evidence="5" id="KW-1185">Reference proteome</keyword>
<feature type="non-terminal residue" evidence="4">
    <location>
        <position position="1"/>
    </location>
</feature>
<dbReference type="InterPro" id="IPR050952">
    <property type="entry name" value="TRIM-NHL_E3_ligases"/>
</dbReference>
<dbReference type="InterPro" id="IPR011042">
    <property type="entry name" value="6-blade_b-propeller_TolB-like"/>
</dbReference>
<protein>
    <submittedName>
        <fullName evidence="4">Phytase</fullName>
    </submittedName>
</protein>
<feature type="domain" description="BPP" evidence="3">
    <location>
        <begin position="9"/>
        <end position="332"/>
    </location>
</feature>
<proteinExistence type="predicted"/>
<comment type="caution">
    <text evidence="4">The sequence shown here is derived from an EMBL/GenBank/DDBJ whole genome shotgun (WGS) entry which is preliminary data.</text>
</comment>
<dbReference type="EMBL" id="PDWK01000002">
    <property type="protein sequence ID" value="KAF1690846.1"/>
    <property type="molecule type" value="Genomic_DNA"/>
</dbReference>
<dbReference type="RefSeq" id="WP_162123224.1">
    <property type="nucleotide sequence ID" value="NZ_PDWK01000002.1"/>
</dbReference>